<dbReference type="InterPro" id="IPR021333">
    <property type="entry name" value="DUF2946"/>
</dbReference>
<evidence type="ECO:0000313" key="2">
    <source>
        <dbReference type="EMBL" id="RCS70771.1"/>
    </source>
</evidence>
<dbReference type="EMBL" id="QPGL01000002">
    <property type="protein sequence ID" value="RCS70771.1"/>
    <property type="molecule type" value="Genomic_DNA"/>
</dbReference>
<keyword evidence="1" id="KW-1133">Transmembrane helix</keyword>
<dbReference type="Proteomes" id="UP000252479">
    <property type="component" value="Unassembled WGS sequence"/>
</dbReference>
<dbReference type="AlphaFoldDB" id="A0A368LJB7"/>
<keyword evidence="3" id="KW-1185">Reference proteome</keyword>
<keyword evidence="1" id="KW-0812">Transmembrane</keyword>
<name>A0A368LJB7_9VIBR</name>
<evidence type="ECO:0000313" key="3">
    <source>
        <dbReference type="Proteomes" id="UP000252479"/>
    </source>
</evidence>
<organism evidence="2 3">
    <name type="scientific">Vibrio casei</name>
    <dbReference type="NCBI Taxonomy" id="673372"/>
    <lineage>
        <taxon>Bacteria</taxon>
        <taxon>Pseudomonadati</taxon>
        <taxon>Pseudomonadota</taxon>
        <taxon>Gammaproteobacteria</taxon>
        <taxon>Vibrionales</taxon>
        <taxon>Vibrionaceae</taxon>
        <taxon>Vibrio</taxon>
    </lineage>
</organism>
<dbReference type="OrthoDB" id="5906796at2"/>
<reference evidence="2 3" key="1">
    <citation type="journal article" date="2017" name="Elife">
        <title>Extensive horizontal gene transfer in cheese-associated bacteria.</title>
        <authorList>
            <person name="Bonham K.S."/>
            <person name="Wolfe B.E."/>
            <person name="Dutton R.J."/>
        </authorList>
    </citation>
    <scope>NUCLEOTIDE SEQUENCE [LARGE SCALE GENOMIC DNA]</scope>
    <source>
        <strain evidence="2 3">JB196</strain>
    </source>
</reference>
<accession>A0A368LJB7</accession>
<sequence length="151" mass="16711">MFIRTHVHKSQAMLITSPIRHFLWGKVNYLPVMLILLIYVAPLISMAVSIHTASAMHHHSAPVMDMSKQAHRSDLAHHDHQAMQAEPHDHGWCGYCDLLASIAATVSLAFVILTAMLVLMLSRIDVAPQLGLSFAYLFPTPRAPPVSLSTL</sequence>
<dbReference type="Pfam" id="PF11162">
    <property type="entry name" value="DUF2946"/>
    <property type="match status" value="1"/>
</dbReference>
<gene>
    <name evidence="2" type="ORF">CIK83_15265</name>
</gene>
<comment type="caution">
    <text evidence="2">The sequence shown here is derived from an EMBL/GenBank/DDBJ whole genome shotgun (WGS) entry which is preliminary data.</text>
</comment>
<keyword evidence="1" id="KW-0472">Membrane</keyword>
<feature type="transmembrane region" description="Helical" evidence="1">
    <location>
        <begin position="29"/>
        <end position="50"/>
    </location>
</feature>
<protein>
    <submittedName>
        <fullName evidence="2">DUF2946 domain-containing protein</fullName>
    </submittedName>
</protein>
<proteinExistence type="predicted"/>
<feature type="transmembrane region" description="Helical" evidence="1">
    <location>
        <begin position="98"/>
        <end position="121"/>
    </location>
</feature>
<evidence type="ECO:0000256" key="1">
    <source>
        <dbReference type="SAM" id="Phobius"/>
    </source>
</evidence>